<organism evidence="4 5">
    <name type="scientific">Sphingobium agri</name>
    <dbReference type="NCBI Taxonomy" id="2933566"/>
    <lineage>
        <taxon>Bacteria</taxon>
        <taxon>Pseudomonadati</taxon>
        <taxon>Pseudomonadota</taxon>
        <taxon>Alphaproteobacteria</taxon>
        <taxon>Sphingomonadales</taxon>
        <taxon>Sphingomonadaceae</taxon>
        <taxon>Sphingobium</taxon>
    </lineage>
</organism>
<dbReference type="PANTHER" id="PTHR45138">
    <property type="entry name" value="REGULATORY COMPONENTS OF SENSORY TRANSDUCTION SYSTEM"/>
    <property type="match status" value="1"/>
</dbReference>
<dbReference type="Proteomes" id="UP001203512">
    <property type="component" value="Unassembled WGS sequence"/>
</dbReference>
<keyword evidence="2" id="KW-0175">Coiled coil</keyword>
<dbReference type="EMBL" id="JALKHS010000004">
    <property type="protein sequence ID" value="MCK0530352.1"/>
    <property type="molecule type" value="Genomic_DNA"/>
</dbReference>
<evidence type="ECO:0000256" key="2">
    <source>
        <dbReference type="SAM" id="Coils"/>
    </source>
</evidence>
<dbReference type="SUPFAM" id="SSF55073">
    <property type="entry name" value="Nucleotide cyclase"/>
    <property type="match status" value="1"/>
</dbReference>
<feature type="domain" description="GGDEF" evidence="3">
    <location>
        <begin position="194"/>
        <end position="326"/>
    </location>
</feature>
<protein>
    <recommendedName>
        <fullName evidence="1">diguanylate cyclase</fullName>
        <ecNumber evidence="1">2.7.7.65</ecNumber>
    </recommendedName>
</protein>
<gene>
    <name evidence="4" type="ORF">MU848_02005</name>
</gene>
<evidence type="ECO:0000313" key="5">
    <source>
        <dbReference type="Proteomes" id="UP001203512"/>
    </source>
</evidence>
<evidence type="ECO:0000313" key="4">
    <source>
        <dbReference type="EMBL" id="MCK0530352.1"/>
    </source>
</evidence>
<proteinExistence type="predicted"/>
<keyword evidence="5" id="KW-1185">Reference proteome</keyword>
<dbReference type="InterPro" id="IPR043128">
    <property type="entry name" value="Rev_trsase/Diguanyl_cyclase"/>
</dbReference>
<dbReference type="InterPro" id="IPR000160">
    <property type="entry name" value="GGDEF_dom"/>
</dbReference>
<dbReference type="RefSeq" id="WP_247229887.1">
    <property type="nucleotide sequence ID" value="NZ_JALKHS010000004.1"/>
</dbReference>
<dbReference type="Pfam" id="PF00990">
    <property type="entry name" value="GGDEF"/>
    <property type="match status" value="1"/>
</dbReference>
<dbReference type="PANTHER" id="PTHR45138:SF24">
    <property type="entry name" value="DIGUANYLATE CYCLASE DGCC-RELATED"/>
    <property type="match status" value="1"/>
</dbReference>
<evidence type="ECO:0000259" key="3">
    <source>
        <dbReference type="PROSITE" id="PS50887"/>
    </source>
</evidence>
<dbReference type="NCBIfam" id="TIGR00254">
    <property type="entry name" value="GGDEF"/>
    <property type="match status" value="1"/>
</dbReference>
<dbReference type="EC" id="2.7.7.65" evidence="1"/>
<dbReference type="Gene3D" id="3.30.70.270">
    <property type="match status" value="1"/>
</dbReference>
<evidence type="ECO:0000256" key="1">
    <source>
        <dbReference type="ARBA" id="ARBA00012528"/>
    </source>
</evidence>
<dbReference type="SMART" id="SM00267">
    <property type="entry name" value="GGDEF"/>
    <property type="match status" value="1"/>
</dbReference>
<name>A0ABT0DTS2_9SPHN</name>
<dbReference type="InterPro" id="IPR050469">
    <property type="entry name" value="Diguanylate_Cyclase"/>
</dbReference>
<dbReference type="InterPro" id="IPR029787">
    <property type="entry name" value="Nucleotide_cyclase"/>
</dbReference>
<dbReference type="CDD" id="cd01949">
    <property type="entry name" value="GGDEF"/>
    <property type="match status" value="1"/>
</dbReference>
<accession>A0ABT0DTS2</accession>
<dbReference type="PROSITE" id="PS50887">
    <property type="entry name" value="GGDEF"/>
    <property type="match status" value="1"/>
</dbReference>
<comment type="caution">
    <text evidence="4">The sequence shown here is derived from an EMBL/GenBank/DDBJ whole genome shotgun (WGS) entry which is preliminary data.</text>
</comment>
<sequence length="326" mass="35248">MKVREQQSVAHEVLTFLQRQSLAPTPQNYAMGYVLKSGSNEALSKAVNDATDGGIRMSQQQADDIFMRCVGSLGGAGGAHATDALRNQTRHQLLRLAEVASSAAERTGDFNRDLSTGYEKLADKDAAGIGLIISDMIERSLRAEQDLAAAAREVEVLRQELDTARHDANLDALTGLPNRRALEAAMDRLQKGKLPHAVAICDVDHFKRVNDRYGHAVGDRVLKMVATSLVESCGGQLVGRWGGEEFLVVVQGHALDDTVELLDDARRALGQRAFKLRETDEPMGAITFSAGVALVNEGAEWSNALNSADAALYRAKAQGRNMVLRG</sequence>
<reference evidence="4 5" key="1">
    <citation type="submission" date="2022-04" db="EMBL/GenBank/DDBJ databases">
        <authorList>
            <person name="Huq M.A."/>
        </authorList>
    </citation>
    <scope>NUCLEOTIDE SEQUENCE [LARGE SCALE GENOMIC DNA]</scope>
    <source>
        <strain evidence="4 5">MAH-33</strain>
    </source>
</reference>
<feature type="coiled-coil region" evidence="2">
    <location>
        <begin position="140"/>
        <end position="167"/>
    </location>
</feature>